<dbReference type="InterPro" id="IPR003788">
    <property type="entry name" value="NDUFAF7"/>
</dbReference>
<comment type="similarity">
    <text evidence="2 7">Belongs to the NDUFAF7 family.</text>
</comment>
<dbReference type="Gene3D" id="3.40.50.12710">
    <property type="match status" value="1"/>
</dbReference>
<dbReference type="OrthoDB" id="17415at2759"/>
<comment type="catalytic activity">
    <reaction evidence="6 7">
        <text>L-arginyl-[protein] + 2 S-adenosyl-L-methionine = N(omega),N(omega)'-dimethyl-L-arginyl-[protein] + 2 S-adenosyl-L-homocysteine + 2 H(+)</text>
        <dbReference type="Rhea" id="RHEA:48108"/>
        <dbReference type="Rhea" id="RHEA-COMP:10532"/>
        <dbReference type="Rhea" id="RHEA-COMP:11992"/>
        <dbReference type="ChEBI" id="CHEBI:15378"/>
        <dbReference type="ChEBI" id="CHEBI:29965"/>
        <dbReference type="ChEBI" id="CHEBI:57856"/>
        <dbReference type="ChEBI" id="CHEBI:59789"/>
        <dbReference type="ChEBI" id="CHEBI:88221"/>
        <dbReference type="EC" id="2.1.1.320"/>
    </reaction>
</comment>
<accession>A0A1E3NYA0</accession>
<gene>
    <name evidence="8" type="ORF">WICANDRAFT_33519</name>
</gene>
<evidence type="ECO:0000256" key="4">
    <source>
        <dbReference type="ARBA" id="ARBA00022679"/>
    </source>
</evidence>
<dbReference type="EC" id="2.1.1.320" evidence="7"/>
<dbReference type="AlphaFoldDB" id="A0A1E3NYA0"/>
<dbReference type="GO" id="GO:0032259">
    <property type="term" value="P:methylation"/>
    <property type="evidence" value="ECO:0007669"/>
    <property type="project" value="UniProtKB-KW"/>
</dbReference>
<name>A0A1E3NYA0_WICAA</name>
<evidence type="ECO:0000313" key="9">
    <source>
        <dbReference type="Proteomes" id="UP000094112"/>
    </source>
</evidence>
<proteinExistence type="inferred from homology"/>
<dbReference type="SUPFAM" id="SSF53335">
    <property type="entry name" value="S-adenosyl-L-methionine-dependent methyltransferases"/>
    <property type="match status" value="1"/>
</dbReference>
<keyword evidence="5 7" id="KW-0496">Mitochondrion</keyword>
<dbReference type="GO" id="GO:0035243">
    <property type="term" value="F:protein-arginine omega-N symmetric methyltransferase activity"/>
    <property type="evidence" value="ECO:0007669"/>
    <property type="project" value="UniProtKB-EC"/>
</dbReference>
<evidence type="ECO:0000256" key="2">
    <source>
        <dbReference type="ARBA" id="ARBA00005891"/>
    </source>
</evidence>
<comment type="function">
    <text evidence="7">Arginine methyltransferase involved in the assembly or stability of mitochondrial NADH:ubiquinone oxidoreductase complex (complex I).</text>
</comment>
<keyword evidence="3 7" id="KW-0489">Methyltransferase</keyword>
<evidence type="ECO:0000256" key="6">
    <source>
        <dbReference type="ARBA" id="ARBA00048612"/>
    </source>
</evidence>
<dbReference type="Proteomes" id="UP000094112">
    <property type="component" value="Unassembled WGS sequence"/>
</dbReference>
<dbReference type="InterPro" id="IPR029063">
    <property type="entry name" value="SAM-dependent_MTases_sf"/>
</dbReference>
<sequence>MRRCFVGRRLLSTRAPGTPFAHDYTHTPIAYTHRLPPRIEADTFKDHEDVQEPKDPEPQTPIGQLWSSLSNDPLQGKSPSDFFYSFPLTNFKKLKKRTERPRKVRMLASDFIDDSLYNPNYGYFPKQAEIFQTGKPFAYTDLEDTDEFVTRWKEQYDRYGKQPALQLWHTPVELFQPYYGEAIARYLLVNYKLNLYPYHDLIIYEIGGGNGTLMANVLDYIRTNQPEVYKKTRYKIVEISKNLSEKQKLQKSLAKHGSKVEIINKSIFDWNEFVPEPCFIVGLEVLDNLAHDMVKYDIYDGQPYQGYVVIDEHGDFHQFYTPELNQDTENFLGLRGLEFLSEPSDYMKTVKHPLNENRTLQQFRNFLTPFNNALSKTEFIPTRLTSLFQVLNEYFPEHQIVLSDFDSLPNASQGYNAPVVQTMLEDKAITTSTFMVEQGYFDIMFPTDFHTIRDLYINVCGKLVKTSKHAEFLEQWGDIEGTTTKTGENPMLTFYQNASFLHS</sequence>
<dbReference type="GeneID" id="30199327"/>
<evidence type="ECO:0000256" key="1">
    <source>
        <dbReference type="ARBA" id="ARBA00004173"/>
    </source>
</evidence>
<keyword evidence="4 7" id="KW-0808">Transferase</keyword>
<dbReference type="InterPro" id="IPR038375">
    <property type="entry name" value="NDUFAF7_sf"/>
</dbReference>
<reference evidence="8 9" key="1">
    <citation type="journal article" date="2016" name="Proc. Natl. Acad. Sci. U.S.A.">
        <title>Comparative genomics of biotechnologically important yeasts.</title>
        <authorList>
            <person name="Riley R."/>
            <person name="Haridas S."/>
            <person name="Wolfe K.H."/>
            <person name="Lopes M.R."/>
            <person name="Hittinger C.T."/>
            <person name="Goeker M."/>
            <person name="Salamov A.A."/>
            <person name="Wisecaver J.H."/>
            <person name="Long T.M."/>
            <person name="Calvey C.H."/>
            <person name="Aerts A.L."/>
            <person name="Barry K.W."/>
            <person name="Choi C."/>
            <person name="Clum A."/>
            <person name="Coughlan A.Y."/>
            <person name="Deshpande S."/>
            <person name="Douglass A.P."/>
            <person name="Hanson S.J."/>
            <person name="Klenk H.-P."/>
            <person name="LaButti K.M."/>
            <person name="Lapidus A."/>
            <person name="Lindquist E.A."/>
            <person name="Lipzen A.M."/>
            <person name="Meier-Kolthoff J.P."/>
            <person name="Ohm R.A."/>
            <person name="Otillar R.P."/>
            <person name="Pangilinan J.L."/>
            <person name="Peng Y."/>
            <person name="Rokas A."/>
            <person name="Rosa C.A."/>
            <person name="Scheuner C."/>
            <person name="Sibirny A.A."/>
            <person name="Slot J.C."/>
            <person name="Stielow J.B."/>
            <person name="Sun H."/>
            <person name="Kurtzman C.P."/>
            <person name="Blackwell M."/>
            <person name="Grigoriev I.V."/>
            <person name="Jeffries T.W."/>
        </authorList>
    </citation>
    <scope>NUCLEOTIDE SEQUENCE [LARGE SCALE GENOMIC DNA]</scope>
    <source>
        <strain evidence="9">ATCC 58044 / CBS 1984 / NCYC 433 / NRRL Y-366-8</strain>
    </source>
</reference>
<dbReference type="GO" id="GO:0005739">
    <property type="term" value="C:mitochondrion"/>
    <property type="evidence" value="ECO:0007669"/>
    <property type="project" value="UniProtKB-SubCell"/>
</dbReference>
<evidence type="ECO:0000313" key="8">
    <source>
        <dbReference type="EMBL" id="ODQ58146.1"/>
    </source>
</evidence>
<dbReference type="STRING" id="683960.A0A1E3NYA0"/>
<comment type="subcellular location">
    <subcellularLocation>
        <location evidence="1 7">Mitochondrion</location>
    </subcellularLocation>
</comment>
<evidence type="ECO:0000256" key="5">
    <source>
        <dbReference type="ARBA" id="ARBA00023128"/>
    </source>
</evidence>
<dbReference type="Pfam" id="PF02636">
    <property type="entry name" value="Methyltransf_28"/>
    <property type="match status" value="1"/>
</dbReference>
<keyword evidence="9" id="KW-1185">Reference proteome</keyword>
<evidence type="ECO:0000256" key="7">
    <source>
        <dbReference type="RuleBase" id="RU364114"/>
    </source>
</evidence>
<organism evidence="8 9">
    <name type="scientific">Wickerhamomyces anomalus (strain ATCC 58044 / CBS 1984 / NCYC 433 / NRRL Y-366-8)</name>
    <name type="common">Yeast</name>
    <name type="synonym">Hansenula anomala</name>
    <dbReference type="NCBI Taxonomy" id="683960"/>
    <lineage>
        <taxon>Eukaryota</taxon>
        <taxon>Fungi</taxon>
        <taxon>Dikarya</taxon>
        <taxon>Ascomycota</taxon>
        <taxon>Saccharomycotina</taxon>
        <taxon>Saccharomycetes</taxon>
        <taxon>Phaffomycetales</taxon>
        <taxon>Wickerhamomycetaceae</taxon>
        <taxon>Wickerhamomyces</taxon>
    </lineage>
</organism>
<dbReference type="PANTHER" id="PTHR12049">
    <property type="entry name" value="PROTEIN ARGININE METHYLTRANSFERASE NDUFAF7, MITOCHONDRIAL"/>
    <property type="match status" value="1"/>
</dbReference>
<dbReference type="EMBL" id="KV454212">
    <property type="protein sequence ID" value="ODQ58146.1"/>
    <property type="molecule type" value="Genomic_DNA"/>
</dbReference>
<evidence type="ECO:0000256" key="3">
    <source>
        <dbReference type="ARBA" id="ARBA00022603"/>
    </source>
</evidence>
<dbReference type="RefSeq" id="XP_019037353.1">
    <property type="nucleotide sequence ID" value="XM_019182081.1"/>
</dbReference>
<dbReference type="PANTHER" id="PTHR12049:SF5">
    <property type="entry name" value="PROTEIN ARGININE METHYLTRANSFERASE NDUFAF7 HOMOLOG, MITOCHONDRIAL"/>
    <property type="match status" value="1"/>
</dbReference>
<protein>
    <recommendedName>
        <fullName evidence="7">Protein arginine methyltransferase NDUFAF7</fullName>
        <ecNumber evidence="7">2.1.1.320</ecNumber>
    </recommendedName>
</protein>